<feature type="region of interest" description="Disordered" evidence="1">
    <location>
        <begin position="78"/>
        <end position="103"/>
    </location>
</feature>
<evidence type="ECO:0000256" key="1">
    <source>
        <dbReference type="SAM" id="MobiDB-lite"/>
    </source>
</evidence>
<accession>A0A553NIL0</accession>
<name>A0A553NIL0_9TELE</name>
<dbReference type="EMBL" id="SRMA01026936">
    <property type="protein sequence ID" value="TRY65276.1"/>
    <property type="molecule type" value="Genomic_DNA"/>
</dbReference>
<reference evidence="2 3" key="1">
    <citation type="journal article" date="2019" name="Sci. Data">
        <title>Hybrid genome assembly and annotation of Danionella translucida.</title>
        <authorList>
            <person name="Kadobianskyi M."/>
            <person name="Schulze L."/>
            <person name="Schuelke M."/>
            <person name="Judkewitz B."/>
        </authorList>
    </citation>
    <scope>NUCLEOTIDE SEQUENCE [LARGE SCALE GENOMIC DNA]</scope>
    <source>
        <strain evidence="2 3">Bolton</strain>
    </source>
</reference>
<evidence type="ECO:0000313" key="3">
    <source>
        <dbReference type="Proteomes" id="UP000316079"/>
    </source>
</evidence>
<protein>
    <recommendedName>
        <fullName evidence="4">DUF4657 domain-containing protein</fullName>
    </recommendedName>
</protein>
<feature type="region of interest" description="Disordered" evidence="1">
    <location>
        <begin position="157"/>
        <end position="179"/>
    </location>
</feature>
<proteinExistence type="predicted"/>
<comment type="caution">
    <text evidence="2">The sequence shown here is derived from an EMBL/GenBank/DDBJ whole genome shotgun (WGS) entry which is preliminary data.</text>
</comment>
<sequence length="384" mass="43086">MNLYRNFGNLMENLLAESYSDLHFQSGAGLDRSDSFSRESVPVFNVKSESEDSGVETVSSTSPCHSYQCSGLATDESQLGFGSGTDGLQPPSPSPSICSSSSSSSCVSLGSVAYMRVEQALRRTEPSLRRGPPHQIERGLGEQRYRCNTASFHTNSSRANHRFARPRRTRSQPPDSQKAELYRGSLKTRKHGNPFMIEQADGGQTRLLQLSPGLVFLEQICRMLENIAQLQQQNHELQSKLDTLRSQQAETQHPSFQEEEVSHVACQRCQVLGHGELESGLTLDEPMVFRQRSLSDTQTTSFRHRKARFVQDEQITPVLVEESEDFPSTKDEIKAAKHFQEKDDHPSLTSNWSIAILGFILIQFRSKQDFMFPSFGQLDNCTSV</sequence>
<evidence type="ECO:0008006" key="4">
    <source>
        <dbReference type="Google" id="ProtNLM"/>
    </source>
</evidence>
<dbReference type="AlphaFoldDB" id="A0A553NIL0"/>
<dbReference type="OrthoDB" id="8727472at2759"/>
<gene>
    <name evidence="2" type="ORF">DNTS_015440</name>
</gene>
<feature type="compositionally biased region" description="Basic residues" evidence="1">
    <location>
        <begin position="159"/>
        <end position="170"/>
    </location>
</feature>
<evidence type="ECO:0000313" key="2">
    <source>
        <dbReference type="EMBL" id="TRY65276.1"/>
    </source>
</evidence>
<dbReference type="Proteomes" id="UP000316079">
    <property type="component" value="Unassembled WGS sequence"/>
</dbReference>
<keyword evidence="3" id="KW-1185">Reference proteome</keyword>
<organism evidence="2 3">
    <name type="scientific">Danionella cerebrum</name>
    <dbReference type="NCBI Taxonomy" id="2873325"/>
    <lineage>
        <taxon>Eukaryota</taxon>
        <taxon>Metazoa</taxon>
        <taxon>Chordata</taxon>
        <taxon>Craniata</taxon>
        <taxon>Vertebrata</taxon>
        <taxon>Euteleostomi</taxon>
        <taxon>Actinopterygii</taxon>
        <taxon>Neopterygii</taxon>
        <taxon>Teleostei</taxon>
        <taxon>Ostariophysi</taxon>
        <taxon>Cypriniformes</taxon>
        <taxon>Danionidae</taxon>
        <taxon>Danioninae</taxon>
        <taxon>Danionella</taxon>
    </lineage>
</organism>